<dbReference type="Proteomes" id="UP000199394">
    <property type="component" value="Unassembled WGS sequence"/>
</dbReference>
<gene>
    <name evidence="2" type="ORF">SAMN04515656_11214</name>
</gene>
<feature type="compositionally biased region" description="Acidic residues" evidence="1">
    <location>
        <begin position="388"/>
        <end position="398"/>
    </location>
</feature>
<reference evidence="2 3" key="1">
    <citation type="submission" date="2016-10" db="EMBL/GenBank/DDBJ databases">
        <authorList>
            <person name="de Groot N.N."/>
        </authorList>
    </citation>
    <scope>NUCLEOTIDE SEQUENCE [LARGE SCALE GENOMIC DNA]</scope>
    <source>
        <strain evidence="2 3">SR12</strain>
    </source>
</reference>
<dbReference type="RefSeq" id="WP_090307393.1">
    <property type="nucleotide sequence ID" value="NZ_FNRK01000012.1"/>
</dbReference>
<evidence type="ECO:0000313" key="3">
    <source>
        <dbReference type="Proteomes" id="UP000199394"/>
    </source>
</evidence>
<proteinExistence type="predicted"/>
<organism evidence="2 3">
    <name type="scientific">Eubacterium aggregans</name>
    <dbReference type="NCBI Taxonomy" id="81409"/>
    <lineage>
        <taxon>Bacteria</taxon>
        <taxon>Bacillati</taxon>
        <taxon>Bacillota</taxon>
        <taxon>Clostridia</taxon>
        <taxon>Eubacteriales</taxon>
        <taxon>Eubacteriaceae</taxon>
        <taxon>Eubacterium</taxon>
    </lineage>
</organism>
<dbReference type="AlphaFoldDB" id="A0A1H4BNH5"/>
<feature type="region of interest" description="Disordered" evidence="1">
    <location>
        <begin position="380"/>
        <end position="408"/>
    </location>
</feature>
<evidence type="ECO:0000256" key="1">
    <source>
        <dbReference type="SAM" id="MobiDB-lite"/>
    </source>
</evidence>
<dbReference type="EMBL" id="FNRK01000012">
    <property type="protein sequence ID" value="SEA49679.1"/>
    <property type="molecule type" value="Genomic_DNA"/>
</dbReference>
<dbReference type="OrthoDB" id="9765386at2"/>
<keyword evidence="3" id="KW-1185">Reference proteome</keyword>
<sequence length="408" mass="45693">MGILSSFLNSIRARFGSAYYGYGARSAPWNREIYEQETVRAIIDAIATHAAKGMAQHVIMDQDGRITKINRRSPYTKLLNMQANPIHSGFDLKYKLIAQMETRGTAICYIEWEGTRPVAMIPINYGSYEIREIIGGGYAIQFDDNGQLTTLRLEDVVVLKKMLCERDAAGDDIEPIRNTLSMIKASDEGFIEALNVSNKVRGIYKTKKTMLDPEDVKDGQKEFSERMQAAAKEGGIVGLDSVEDYVPLNVTPYSANAAQMQAVRENLFTYWRTPACIVKSDYTEQQGMAFYESKIEPIWEMAGEAFTNACFTQREKDNGNRIIFTGGALMGSSITTRINVIREAKETGLLLINEQRELLGYPPVEGGDIRQVSLNYVNADKQDKYQTGEEDDPEETVENNDTGGDPNE</sequence>
<protein>
    <submittedName>
        <fullName evidence="2">Phage portal protein, HK97 family</fullName>
    </submittedName>
</protein>
<evidence type="ECO:0000313" key="2">
    <source>
        <dbReference type="EMBL" id="SEA49679.1"/>
    </source>
</evidence>
<dbReference type="STRING" id="81409.SAMN04515656_11214"/>
<dbReference type="Pfam" id="PF04860">
    <property type="entry name" value="Phage_portal"/>
    <property type="match status" value="1"/>
</dbReference>
<accession>A0A1H4BNH5</accession>
<dbReference type="InterPro" id="IPR006944">
    <property type="entry name" value="Phage/GTA_portal"/>
</dbReference>
<name>A0A1H4BNH5_9FIRM</name>